<dbReference type="AlphaFoldDB" id="A0A5C6PS41"/>
<dbReference type="EMBL" id="RHFK02000001">
    <property type="protein sequence ID" value="TWW81746.1"/>
    <property type="molecule type" value="Genomic_DNA"/>
</dbReference>
<reference evidence="2 3" key="1">
    <citation type="submission" date="2019-04" db="EMBL/GenBank/DDBJ databases">
        <title>Chromosome genome assembly for Takifugu flavidus.</title>
        <authorList>
            <person name="Xiao S."/>
        </authorList>
    </citation>
    <scope>NUCLEOTIDE SEQUENCE [LARGE SCALE GENOMIC DNA]</scope>
    <source>
        <strain evidence="2">HTHZ2018</strain>
        <tissue evidence="2">Muscle</tissue>
    </source>
</reference>
<comment type="caution">
    <text evidence="2">The sequence shown here is derived from an EMBL/GenBank/DDBJ whole genome shotgun (WGS) entry which is preliminary data.</text>
</comment>
<proteinExistence type="predicted"/>
<accession>A0A5C6PS41</accession>
<protein>
    <recommendedName>
        <fullName evidence="1">DDE-1 domain-containing protein</fullName>
    </recommendedName>
</protein>
<dbReference type="InterPro" id="IPR004875">
    <property type="entry name" value="DDE_SF_endonuclease_dom"/>
</dbReference>
<sequence length="174" mass="19490">MDYQVRVVIFSTYCRDKITGKNIVHSHITNMDEIPLTFDIPLTHTVEKKGTSMVAICTTGHEKLSFTVVLGCHGNGQKLPPMVIFKRKTLPKEAFPARVVVKANQKGWMDEEKMKEGLREVAFAKASINVEAEPVGKSDSDDEEEELGILDIEIAQLFNSDTEDENFDGFVAEE</sequence>
<feature type="domain" description="DDE-1" evidence="1">
    <location>
        <begin position="65"/>
        <end position="120"/>
    </location>
</feature>
<organism evidence="2 3">
    <name type="scientific">Takifugu flavidus</name>
    <name type="common">sansaifugu</name>
    <dbReference type="NCBI Taxonomy" id="433684"/>
    <lineage>
        <taxon>Eukaryota</taxon>
        <taxon>Metazoa</taxon>
        <taxon>Chordata</taxon>
        <taxon>Craniata</taxon>
        <taxon>Vertebrata</taxon>
        <taxon>Euteleostomi</taxon>
        <taxon>Actinopterygii</taxon>
        <taxon>Neopterygii</taxon>
        <taxon>Teleostei</taxon>
        <taxon>Neoteleostei</taxon>
        <taxon>Acanthomorphata</taxon>
        <taxon>Eupercaria</taxon>
        <taxon>Tetraodontiformes</taxon>
        <taxon>Tetradontoidea</taxon>
        <taxon>Tetraodontidae</taxon>
        <taxon>Takifugu</taxon>
    </lineage>
</organism>
<evidence type="ECO:0000313" key="2">
    <source>
        <dbReference type="EMBL" id="TWW81746.1"/>
    </source>
</evidence>
<evidence type="ECO:0000313" key="3">
    <source>
        <dbReference type="Proteomes" id="UP000324091"/>
    </source>
</evidence>
<evidence type="ECO:0000259" key="1">
    <source>
        <dbReference type="Pfam" id="PF03184"/>
    </source>
</evidence>
<dbReference type="Pfam" id="PF03184">
    <property type="entry name" value="DDE_1"/>
    <property type="match status" value="1"/>
</dbReference>
<keyword evidence="3" id="KW-1185">Reference proteome</keyword>
<dbReference type="Proteomes" id="UP000324091">
    <property type="component" value="Chromosome 1"/>
</dbReference>
<gene>
    <name evidence="2" type="ORF">D4764_01G0015610</name>
</gene>
<name>A0A5C6PS41_9TELE</name>
<dbReference type="GO" id="GO:0003676">
    <property type="term" value="F:nucleic acid binding"/>
    <property type="evidence" value="ECO:0007669"/>
    <property type="project" value="InterPro"/>
</dbReference>